<protein>
    <submittedName>
        <fullName evidence="2">Uncharacterized protein</fullName>
    </submittedName>
</protein>
<proteinExistence type="predicted"/>
<comment type="caution">
    <text evidence="2">The sequence shown here is derived from an EMBL/GenBank/DDBJ whole genome shotgun (WGS) entry which is preliminary data.</text>
</comment>
<evidence type="ECO:0000256" key="1">
    <source>
        <dbReference type="SAM" id="MobiDB-lite"/>
    </source>
</evidence>
<sequence>MGSSWLSEVTARSRKLSLHSMIDRGLRPATNERPGTTLAAAQAKLDLRRLLPRASADDGSLEPVRPALLTRDASDWWGGVLLSGERRLDRAVCVRAAALHSKRGAAGAPSLTATAARFRRRCGRESARRSDAGSPGRRRYRGSPVQGRGGGAGDEGTGG</sequence>
<keyword evidence="3" id="KW-1185">Reference proteome</keyword>
<dbReference type="AlphaFoldDB" id="A0A8T0QHT3"/>
<organism evidence="2 3">
    <name type="scientific">Panicum virgatum</name>
    <name type="common">Blackwell switchgrass</name>
    <dbReference type="NCBI Taxonomy" id="38727"/>
    <lineage>
        <taxon>Eukaryota</taxon>
        <taxon>Viridiplantae</taxon>
        <taxon>Streptophyta</taxon>
        <taxon>Embryophyta</taxon>
        <taxon>Tracheophyta</taxon>
        <taxon>Spermatophyta</taxon>
        <taxon>Magnoliopsida</taxon>
        <taxon>Liliopsida</taxon>
        <taxon>Poales</taxon>
        <taxon>Poaceae</taxon>
        <taxon>PACMAD clade</taxon>
        <taxon>Panicoideae</taxon>
        <taxon>Panicodae</taxon>
        <taxon>Paniceae</taxon>
        <taxon>Panicinae</taxon>
        <taxon>Panicum</taxon>
        <taxon>Panicum sect. Hiantes</taxon>
    </lineage>
</organism>
<feature type="region of interest" description="Disordered" evidence="1">
    <location>
        <begin position="117"/>
        <end position="159"/>
    </location>
</feature>
<reference evidence="2 3" key="1">
    <citation type="submission" date="2020-05" db="EMBL/GenBank/DDBJ databases">
        <title>WGS assembly of Panicum virgatum.</title>
        <authorList>
            <person name="Lovell J.T."/>
            <person name="Jenkins J."/>
            <person name="Shu S."/>
            <person name="Juenger T.E."/>
            <person name="Schmutz J."/>
        </authorList>
    </citation>
    <scope>NUCLEOTIDE SEQUENCE [LARGE SCALE GENOMIC DNA]</scope>
    <source>
        <strain evidence="3">cv. AP13</strain>
    </source>
</reference>
<gene>
    <name evidence="2" type="ORF">PVAP13_7NG436866</name>
</gene>
<accession>A0A8T0QHT3</accession>
<feature type="compositionally biased region" description="Gly residues" evidence="1">
    <location>
        <begin position="147"/>
        <end position="159"/>
    </location>
</feature>
<evidence type="ECO:0000313" key="3">
    <source>
        <dbReference type="Proteomes" id="UP000823388"/>
    </source>
</evidence>
<name>A0A8T0QHT3_PANVG</name>
<evidence type="ECO:0000313" key="2">
    <source>
        <dbReference type="EMBL" id="KAG2569724.1"/>
    </source>
</evidence>
<dbReference type="Proteomes" id="UP000823388">
    <property type="component" value="Chromosome 7N"/>
</dbReference>
<dbReference type="EMBL" id="CM029050">
    <property type="protein sequence ID" value="KAG2569724.1"/>
    <property type="molecule type" value="Genomic_DNA"/>
</dbReference>